<dbReference type="InterPro" id="IPR011050">
    <property type="entry name" value="Pectin_lyase_fold/virulence"/>
</dbReference>
<evidence type="ECO:0000259" key="1">
    <source>
        <dbReference type="Pfam" id="PF12708"/>
    </source>
</evidence>
<dbReference type="GO" id="GO:0016829">
    <property type="term" value="F:lyase activity"/>
    <property type="evidence" value="ECO:0007669"/>
    <property type="project" value="UniProtKB-KW"/>
</dbReference>
<dbReference type="SUPFAM" id="SSF51126">
    <property type="entry name" value="Pectin lyase-like"/>
    <property type="match status" value="2"/>
</dbReference>
<dbReference type="RefSeq" id="WP_092265054.1">
    <property type="nucleotide sequence ID" value="NZ_FNZA01000013.1"/>
</dbReference>
<accession>A0A1H7AIP9</accession>
<feature type="domain" description="Rhamnogalacturonase A/B/Epimerase-like pectate lyase" evidence="1">
    <location>
        <begin position="56"/>
        <end position="183"/>
    </location>
</feature>
<dbReference type="SMART" id="SM00710">
    <property type="entry name" value="PbH1"/>
    <property type="match status" value="10"/>
</dbReference>
<keyword evidence="2" id="KW-0456">Lyase</keyword>
<dbReference type="EMBL" id="FNZA01000013">
    <property type="protein sequence ID" value="SEJ65469.1"/>
    <property type="molecule type" value="Genomic_DNA"/>
</dbReference>
<evidence type="ECO:0000313" key="2">
    <source>
        <dbReference type="EMBL" id="SEJ65469.1"/>
    </source>
</evidence>
<name>A0A1H7AIP9_9DEIO</name>
<gene>
    <name evidence="2" type="ORF">SAMN04488058_11329</name>
</gene>
<keyword evidence="3" id="KW-1185">Reference proteome</keyword>
<sequence>MTEPLSGLQRLPGRLLIAASVLVSTLLSCGAQNPARMSSLSVNASSTTGLTAPVGYVNIKAYGAQCDGVTDDTAAIQKALNIQSNLYLPPGTCLAGTLQLKSNQSIVGEGPSSVLLQKPGSDYLLGNHLGLKSTADVSTNMHDIVLKKIKLKGQAGKVPFDEHDHLLNLNAVTDVIIDQVVFEGYVGDGFYLGSGRRGYERHNLRVDVRNSVFDGVVKNNRNAISIIDGTEVRILGTTFLRSGRPGMPGAIDIEPDYENDAFSRIRDITIDDCEFRDITSDALISLLLRPQDRLTYPSRNITISNIRGFGNNQTNQTAISLTHSSWGATEIPTESTAPLNVRVSNAQITGVYRPFMISQLKGAVIENSTFSNSRAFAYIGEGDANGFNRDITLNNVLFDNVGYDPSVGYKALTIYSNAGLTLNNVTVQNGTGLGIAFSSGRSSKVSITNTKIINNNGKLVYGIRRFNNHTLSPSTNRSEGISLVGVRGNDFLAQ</sequence>
<dbReference type="OrthoDB" id="606446at2"/>
<proteinExistence type="predicted"/>
<evidence type="ECO:0000313" key="3">
    <source>
        <dbReference type="Proteomes" id="UP000199223"/>
    </source>
</evidence>
<reference evidence="3" key="1">
    <citation type="submission" date="2016-10" db="EMBL/GenBank/DDBJ databases">
        <authorList>
            <person name="Varghese N."/>
            <person name="Submissions S."/>
        </authorList>
    </citation>
    <scope>NUCLEOTIDE SEQUENCE [LARGE SCALE GENOMIC DNA]</scope>
    <source>
        <strain evidence="3">CGMCC 1.10218</strain>
    </source>
</reference>
<dbReference type="STRING" id="856736.SAMN04488058_11329"/>
<dbReference type="Proteomes" id="UP000199223">
    <property type="component" value="Unassembled WGS sequence"/>
</dbReference>
<organism evidence="2 3">
    <name type="scientific">Deinococcus reticulitermitis</name>
    <dbReference type="NCBI Taxonomy" id="856736"/>
    <lineage>
        <taxon>Bacteria</taxon>
        <taxon>Thermotogati</taxon>
        <taxon>Deinococcota</taxon>
        <taxon>Deinococci</taxon>
        <taxon>Deinococcales</taxon>
        <taxon>Deinococcaceae</taxon>
        <taxon>Deinococcus</taxon>
    </lineage>
</organism>
<protein>
    <submittedName>
        <fullName evidence="2">Pectate lyase superfamily protein</fullName>
    </submittedName>
</protein>
<dbReference type="InterPro" id="IPR006626">
    <property type="entry name" value="PbH1"/>
</dbReference>
<dbReference type="InterPro" id="IPR024535">
    <property type="entry name" value="RHGA/B-epi-like_pectate_lyase"/>
</dbReference>
<dbReference type="Pfam" id="PF12708">
    <property type="entry name" value="Pect-lyase_RHGA_epim"/>
    <property type="match status" value="1"/>
</dbReference>
<dbReference type="InterPro" id="IPR012334">
    <property type="entry name" value="Pectin_lyas_fold"/>
</dbReference>
<dbReference type="Gene3D" id="2.160.20.10">
    <property type="entry name" value="Single-stranded right-handed beta-helix, Pectin lyase-like"/>
    <property type="match status" value="2"/>
</dbReference>
<dbReference type="AlphaFoldDB" id="A0A1H7AIP9"/>